<dbReference type="Pfam" id="PF09070">
    <property type="entry name" value="PFU"/>
    <property type="match status" value="1"/>
</dbReference>
<dbReference type="InterPro" id="IPR011989">
    <property type="entry name" value="ARM-like"/>
</dbReference>
<dbReference type="Proteomes" id="UP000070133">
    <property type="component" value="Unassembled WGS sequence"/>
</dbReference>
<dbReference type="PROSITE" id="PS50082">
    <property type="entry name" value="WD_REPEATS_2"/>
    <property type="match status" value="4"/>
</dbReference>
<keyword evidence="4" id="KW-0677">Repeat</keyword>
<dbReference type="Pfam" id="PF08324">
    <property type="entry name" value="PUL"/>
    <property type="match status" value="1"/>
</dbReference>
<dbReference type="InterPro" id="IPR013535">
    <property type="entry name" value="PUL_dom"/>
</dbReference>
<dbReference type="AlphaFoldDB" id="A0A139HAU7"/>
<dbReference type="PROSITE" id="PS51396">
    <property type="entry name" value="PUL"/>
    <property type="match status" value="1"/>
</dbReference>
<feature type="repeat" description="WD" evidence="5">
    <location>
        <begin position="233"/>
        <end position="264"/>
    </location>
</feature>
<organism evidence="9 10">
    <name type="scientific">Pseudocercospora eumusae</name>
    <dbReference type="NCBI Taxonomy" id="321146"/>
    <lineage>
        <taxon>Eukaryota</taxon>
        <taxon>Fungi</taxon>
        <taxon>Dikarya</taxon>
        <taxon>Ascomycota</taxon>
        <taxon>Pezizomycotina</taxon>
        <taxon>Dothideomycetes</taxon>
        <taxon>Dothideomycetidae</taxon>
        <taxon>Mycosphaerellales</taxon>
        <taxon>Mycosphaerellaceae</taxon>
        <taxon>Pseudocercospora</taxon>
    </lineage>
</organism>
<dbReference type="InterPro" id="IPR015155">
    <property type="entry name" value="PFU"/>
</dbReference>
<dbReference type="CDD" id="cd00200">
    <property type="entry name" value="WD40"/>
    <property type="match status" value="1"/>
</dbReference>
<accession>A0A139HAU7</accession>
<dbReference type="InterPro" id="IPR036322">
    <property type="entry name" value="WD40_repeat_dom_sf"/>
</dbReference>
<comment type="subcellular location">
    <subcellularLocation>
        <location evidence="1">Cytoplasm</location>
    </subcellularLocation>
</comment>
<evidence type="ECO:0000256" key="3">
    <source>
        <dbReference type="ARBA" id="ARBA00022574"/>
    </source>
</evidence>
<dbReference type="PANTHER" id="PTHR19849">
    <property type="entry name" value="PHOSPHOLIPASE A-2-ACTIVATING PROTEIN"/>
    <property type="match status" value="1"/>
</dbReference>
<reference evidence="9 10" key="1">
    <citation type="submission" date="2015-07" db="EMBL/GenBank/DDBJ databases">
        <title>Comparative genomics of the Sigatoka disease complex on banana suggests a link between parallel evolutionary changes in Pseudocercospora fijiensis and Pseudocercospora eumusae and increased virulence on the banana host.</title>
        <authorList>
            <person name="Chang T.-C."/>
            <person name="Salvucci A."/>
            <person name="Crous P.W."/>
            <person name="Stergiopoulos I."/>
        </authorList>
    </citation>
    <scope>NUCLEOTIDE SEQUENCE [LARGE SCALE GENOMIC DNA]</scope>
    <source>
        <strain evidence="9 10">CBS 114824</strain>
    </source>
</reference>
<dbReference type="InterPro" id="IPR001680">
    <property type="entry name" value="WD40_rpt"/>
</dbReference>
<dbReference type="GO" id="GO:0005634">
    <property type="term" value="C:nucleus"/>
    <property type="evidence" value="ECO:0007669"/>
    <property type="project" value="TreeGrafter"/>
</dbReference>
<name>A0A139HAU7_9PEZI</name>
<protein>
    <recommendedName>
        <fullName evidence="11">Phospholipase A-2-activating protein</fullName>
    </recommendedName>
</protein>
<evidence type="ECO:0000313" key="9">
    <source>
        <dbReference type="EMBL" id="KXS99498.1"/>
    </source>
</evidence>
<dbReference type="PROSITE" id="PS00678">
    <property type="entry name" value="WD_REPEATS_1"/>
    <property type="match status" value="1"/>
</dbReference>
<evidence type="ECO:0000256" key="1">
    <source>
        <dbReference type="ARBA" id="ARBA00004496"/>
    </source>
</evidence>
<evidence type="ECO:0000256" key="6">
    <source>
        <dbReference type="SAM" id="MobiDB-lite"/>
    </source>
</evidence>
<dbReference type="Pfam" id="PF00400">
    <property type="entry name" value="WD40"/>
    <property type="match status" value="6"/>
</dbReference>
<evidence type="ECO:0000256" key="4">
    <source>
        <dbReference type="ARBA" id="ARBA00022737"/>
    </source>
</evidence>
<evidence type="ECO:0000259" key="7">
    <source>
        <dbReference type="PROSITE" id="PS51394"/>
    </source>
</evidence>
<dbReference type="InterPro" id="IPR015943">
    <property type="entry name" value="WD40/YVTN_repeat-like_dom_sf"/>
</dbReference>
<evidence type="ECO:0000256" key="5">
    <source>
        <dbReference type="PROSITE-ProRule" id="PRU00221"/>
    </source>
</evidence>
<dbReference type="PROSITE" id="PS50294">
    <property type="entry name" value="WD_REPEATS_REGION"/>
    <property type="match status" value="3"/>
</dbReference>
<dbReference type="GO" id="GO:0005737">
    <property type="term" value="C:cytoplasm"/>
    <property type="evidence" value="ECO:0007669"/>
    <property type="project" value="UniProtKB-SubCell"/>
</dbReference>
<dbReference type="SUPFAM" id="SSF50978">
    <property type="entry name" value="WD40 repeat-like"/>
    <property type="match status" value="1"/>
</dbReference>
<comment type="caution">
    <text evidence="9">The sequence shown here is derived from an EMBL/GenBank/DDBJ whole genome shotgun (WGS) entry which is preliminary data.</text>
</comment>
<dbReference type="InterPro" id="IPR038122">
    <property type="entry name" value="PFU_sf"/>
</dbReference>
<evidence type="ECO:0000256" key="2">
    <source>
        <dbReference type="ARBA" id="ARBA00022490"/>
    </source>
</evidence>
<dbReference type="Gene3D" id="1.25.10.10">
    <property type="entry name" value="Leucine-rich Repeat Variant"/>
    <property type="match status" value="1"/>
</dbReference>
<evidence type="ECO:0008006" key="11">
    <source>
        <dbReference type="Google" id="ProtNLM"/>
    </source>
</evidence>
<sequence>MASDFKLSSTLRGHEEDVRAIVFPSRDLLFSASRDNTVRQWSLTSSKPPTYDDTIALQGGHWFNGLAYAPASQEHPKGVIAAGGRETFVFIKQVGRPVDEDPHRLLIGHAGNITCLAFTDDASKVVSGGWDSQVFVWDVESGSVTAELQGHGGPIWGVMVYDNKFVLTACADKSIRLYDLNGKPLQEIKGHTDVVRCFAKLPPGHWSGAAVASAGNDEVIRLWTLDGKQIGELSGHTAYIYSLAILPNGDLVSSSEDRTVRIWSGGQCIQTITHPAISIWTVAACPETGDLVSGASDNIIRIFSRDPERQADPETLRAFEESNRMYAIPAETASQGQPFNKENLPGPGALQTQVGERDGQQLFIRENDGSVTAHLWSASTSQWNLIGTVVEGQGTGASKKVHNGQEYDFVFDIDIEEGKPPLKLPYNLTESAWDAARKFLEKNELPMSYYEQVANWISDNTKGARIGQDSARSSQPPNQAQDPWGTERRYRPGDVGSSSVSGQRKIPQKTFIDIIEGNPANAINIIAQKTDELSKSGDLTSEQALQPEEVAALKALPTQLQNKQDPHPTEAQISALLKVASLWPQKSRVPAVGVLALLAVSPSFVSTTSAGNGTIVDTLESAGLLAPGQQTANNVVHAIRLLVNLFKSDAGRLIADGSFDTVIKLVKPFHSQPESVAQVKALASLYLNYAVLLSSGAGNEGAMREARARTLITEIAMLLECESPHAADPDSFFRTLAALGTLLSIGGSFRDSLKGGIAGSLQFAAMKPAAQQQDTKELIQEIRDELR</sequence>
<dbReference type="GO" id="GO:0043130">
    <property type="term" value="F:ubiquitin binding"/>
    <property type="evidence" value="ECO:0007669"/>
    <property type="project" value="TreeGrafter"/>
</dbReference>
<gene>
    <name evidence="9" type="ORF">AC578_3760</name>
</gene>
<feature type="repeat" description="WD" evidence="5">
    <location>
        <begin position="11"/>
        <end position="51"/>
    </location>
</feature>
<feature type="region of interest" description="Disordered" evidence="6">
    <location>
        <begin position="464"/>
        <end position="504"/>
    </location>
</feature>
<dbReference type="EMBL" id="LFZN01000091">
    <property type="protein sequence ID" value="KXS99498.1"/>
    <property type="molecule type" value="Genomic_DNA"/>
</dbReference>
<evidence type="ECO:0000259" key="8">
    <source>
        <dbReference type="PROSITE" id="PS51396"/>
    </source>
</evidence>
<dbReference type="SMART" id="SM00320">
    <property type="entry name" value="WD40"/>
    <property type="match status" value="6"/>
</dbReference>
<evidence type="ECO:0000313" key="10">
    <source>
        <dbReference type="Proteomes" id="UP000070133"/>
    </source>
</evidence>
<feature type="compositionally biased region" description="Polar residues" evidence="6">
    <location>
        <begin position="470"/>
        <end position="481"/>
    </location>
</feature>
<dbReference type="GO" id="GO:0010992">
    <property type="term" value="P:ubiquitin recycling"/>
    <property type="evidence" value="ECO:0007669"/>
    <property type="project" value="TreeGrafter"/>
</dbReference>
<dbReference type="PROSITE" id="PS51394">
    <property type="entry name" value="PFU"/>
    <property type="match status" value="1"/>
</dbReference>
<dbReference type="InterPro" id="IPR019775">
    <property type="entry name" value="WD40_repeat_CS"/>
</dbReference>
<proteinExistence type="predicted"/>
<dbReference type="PRINTS" id="PR00320">
    <property type="entry name" value="GPROTEINBRPT"/>
</dbReference>
<dbReference type="GO" id="GO:0043161">
    <property type="term" value="P:proteasome-mediated ubiquitin-dependent protein catabolic process"/>
    <property type="evidence" value="ECO:0007669"/>
    <property type="project" value="TreeGrafter"/>
</dbReference>
<keyword evidence="10" id="KW-1185">Reference proteome</keyword>
<dbReference type="STRING" id="321146.A0A139HAU7"/>
<feature type="repeat" description="WD" evidence="5">
    <location>
        <begin position="188"/>
        <end position="226"/>
    </location>
</feature>
<dbReference type="InterPro" id="IPR020472">
    <property type="entry name" value="WD40_PAC1"/>
</dbReference>
<keyword evidence="2" id="KW-0963">Cytoplasm</keyword>
<dbReference type="Gene3D" id="2.130.10.10">
    <property type="entry name" value="YVTN repeat-like/Quinoprotein amine dehydrogenase"/>
    <property type="match status" value="1"/>
</dbReference>
<dbReference type="Gene3D" id="3.10.20.870">
    <property type="entry name" value="PFU (PLAA family ubiquitin binding), C-terminal domain"/>
    <property type="match status" value="1"/>
</dbReference>
<feature type="repeat" description="WD" evidence="5">
    <location>
        <begin position="106"/>
        <end position="147"/>
    </location>
</feature>
<feature type="domain" description="PFU" evidence="7">
    <location>
        <begin position="375"/>
        <end position="471"/>
    </location>
</feature>
<feature type="domain" description="PUL" evidence="8">
    <location>
        <begin position="504"/>
        <end position="785"/>
    </location>
</feature>
<dbReference type="OrthoDB" id="10265988at2759"/>
<dbReference type="PANTHER" id="PTHR19849:SF0">
    <property type="entry name" value="PHOSPHOLIPASE A-2-ACTIVATING PROTEIN"/>
    <property type="match status" value="1"/>
</dbReference>
<keyword evidence="3 5" id="KW-0853">WD repeat</keyword>